<dbReference type="EMBL" id="LBQX01000015">
    <property type="protein sequence ID" value="KKP86744.1"/>
    <property type="molecule type" value="Genomic_DNA"/>
</dbReference>
<evidence type="ECO:0000313" key="2">
    <source>
        <dbReference type="Proteomes" id="UP000034536"/>
    </source>
</evidence>
<dbReference type="Proteomes" id="UP000034536">
    <property type="component" value="Unassembled WGS sequence"/>
</dbReference>
<name>A0A0G0CXP0_9BACT</name>
<organism evidence="1 2">
    <name type="scientific">Candidatus Roizmanbacteria bacterium GW2011_GWA2_35_8</name>
    <dbReference type="NCBI Taxonomy" id="1618479"/>
    <lineage>
        <taxon>Bacteria</taxon>
        <taxon>Candidatus Roizmaniibacteriota</taxon>
    </lineage>
</organism>
<sequence>MSNLEKAILIIDEELSKPVPKEDVTLEDVADELDEVLFD</sequence>
<evidence type="ECO:0000313" key="1">
    <source>
        <dbReference type="EMBL" id="KKP86744.1"/>
    </source>
</evidence>
<accession>A0A0G0CXP0</accession>
<dbReference type="AlphaFoldDB" id="A0A0G0CXP0"/>
<proteinExistence type="predicted"/>
<gene>
    <name evidence="1" type="ORF">UR89_C0015G0007</name>
</gene>
<protein>
    <submittedName>
        <fullName evidence="1">Uncharacterized protein</fullName>
    </submittedName>
</protein>
<reference evidence="1 2" key="1">
    <citation type="journal article" date="2015" name="Nature">
        <title>rRNA introns, odd ribosomes, and small enigmatic genomes across a large radiation of phyla.</title>
        <authorList>
            <person name="Brown C.T."/>
            <person name="Hug L.A."/>
            <person name="Thomas B.C."/>
            <person name="Sharon I."/>
            <person name="Castelle C.J."/>
            <person name="Singh A."/>
            <person name="Wilkins M.J."/>
            <person name="Williams K.H."/>
            <person name="Banfield J.F."/>
        </authorList>
    </citation>
    <scope>NUCLEOTIDE SEQUENCE [LARGE SCALE GENOMIC DNA]</scope>
</reference>
<comment type="caution">
    <text evidence="1">The sequence shown here is derived from an EMBL/GenBank/DDBJ whole genome shotgun (WGS) entry which is preliminary data.</text>
</comment>